<reference evidence="2" key="1">
    <citation type="submission" date="2017-10" db="EMBL/GenBank/DDBJ databases">
        <title>Rapid genome shrinkage in a self-fertile nematode reveals novel sperm competition proteins.</title>
        <authorList>
            <person name="Yin D."/>
            <person name="Schwarz E.M."/>
            <person name="Thomas C.G."/>
            <person name="Felde R.L."/>
            <person name="Korf I.F."/>
            <person name="Cutter A.D."/>
            <person name="Schartner C.M."/>
            <person name="Ralston E.J."/>
            <person name="Meyer B.J."/>
            <person name="Haag E.S."/>
        </authorList>
    </citation>
    <scope>NUCLEOTIDE SEQUENCE [LARGE SCALE GENOMIC DNA]</scope>
    <source>
        <strain evidence="2">JU1422</strain>
    </source>
</reference>
<protein>
    <submittedName>
        <fullName evidence="1">Uncharacterized protein</fullName>
    </submittedName>
</protein>
<dbReference type="EMBL" id="PDUG01000017">
    <property type="protein sequence ID" value="PIC12900.1"/>
    <property type="molecule type" value="Genomic_DNA"/>
</dbReference>
<evidence type="ECO:0000313" key="2">
    <source>
        <dbReference type="Proteomes" id="UP000230233"/>
    </source>
</evidence>
<organism evidence="1 2">
    <name type="scientific">Caenorhabditis nigoni</name>
    <dbReference type="NCBI Taxonomy" id="1611254"/>
    <lineage>
        <taxon>Eukaryota</taxon>
        <taxon>Metazoa</taxon>
        <taxon>Ecdysozoa</taxon>
        <taxon>Nematoda</taxon>
        <taxon>Chromadorea</taxon>
        <taxon>Rhabditida</taxon>
        <taxon>Rhabditina</taxon>
        <taxon>Rhabditomorpha</taxon>
        <taxon>Rhabditoidea</taxon>
        <taxon>Rhabditidae</taxon>
        <taxon>Peloderinae</taxon>
        <taxon>Caenorhabditis</taxon>
    </lineage>
</organism>
<sequence length="82" mass="9690">MIPTLIRFLKDSDWSFHWADVIVIVRNLKFHPCSCLNHFISFTVVIIDRLYFNSLADRLMKKTIKNIEAVINYLFSKVSTIQ</sequence>
<proteinExistence type="predicted"/>
<dbReference type="Proteomes" id="UP000230233">
    <property type="component" value="Unassembled WGS sequence"/>
</dbReference>
<accession>A0A2G5SCY3</accession>
<evidence type="ECO:0000313" key="1">
    <source>
        <dbReference type="EMBL" id="PIC12900.1"/>
    </source>
</evidence>
<gene>
    <name evidence="1" type="ORF">B9Z55_028136</name>
</gene>
<dbReference type="AlphaFoldDB" id="A0A2G5SCY3"/>
<name>A0A2G5SCY3_9PELO</name>
<comment type="caution">
    <text evidence="1">The sequence shown here is derived from an EMBL/GenBank/DDBJ whole genome shotgun (WGS) entry which is preliminary data.</text>
</comment>
<keyword evidence="2" id="KW-1185">Reference proteome</keyword>